<dbReference type="EMBL" id="BAAAFO010000002">
    <property type="protein sequence ID" value="GAA0248705.1"/>
    <property type="molecule type" value="Genomic_DNA"/>
</dbReference>
<dbReference type="InterPro" id="IPR050832">
    <property type="entry name" value="Bact_Acetyltransf"/>
</dbReference>
<evidence type="ECO:0000313" key="4">
    <source>
        <dbReference type="EMBL" id="GAA0248705.1"/>
    </source>
</evidence>
<dbReference type="CDD" id="cd04301">
    <property type="entry name" value="NAT_SF"/>
    <property type="match status" value="1"/>
</dbReference>
<accession>A0ABN0UFC8</accession>
<protein>
    <submittedName>
        <fullName evidence="4">GNAT family protein</fullName>
    </submittedName>
</protein>
<dbReference type="Proteomes" id="UP001500657">
    <property type="component" value="Unassembled WGS sequence"/>
</dbReference>
<evidence type="ECO:0000313" key="5">
    <source>
        <dbReference type="Proteomes" id="UP001500657"/>
    </source>
</evidence>
<organism evidence="4 5">
    <name type="scientific">Rhodanobacter caeni</name>
    <dbReference type="NCBI Taxonomy" id="657654"/>
    <lineage>
        <taxon>Bacteria</taxon>
        <taxon>Pseudomonadati</taxon>
        <taxon>Pseudomonadota</taxon>
        <taxon>Gammaproteobacteria</taxon>
        <taxon>Lysobacterales</taxon>
        <taxon>Rhodanobacteraceae</taxon>
        <taxon>Rhodanobacter</taxon>
    </lineage>
</organism>
<dbReference type="PROSITE" id="PS51186">
    <property type="entry name" value="GNAT"/>
    <property type="match status" value="1"/>
</dbReference>
<keyword evidence="1" id="KW-0808">Transferase</keyword>
<name>A0ABN0UFC8_9GAMM</name>
<evidence type="ECO:0000256" key="2">
    <source>
        <dbReference type="ARBA" id="ARBA00023315"/>
    </source>
</evidence>
<dbReference type="RefSeq" id="WP_343881354.1">
    <property type="nucleotide sequence ID" value="NZ_BAAAFO010000002.1"/>
</dbReference>
<gene>
    <name evidence="4" type="ORF">GCM10009126_12740</name>
</gene>
<proteinExistence type="predicted"/>
<sequence>MSVVVVPIAESHAESFRACLDAVAREKKYLAQFEALPLDRIRGFVRESVAAGAAQFVAVEDSRVVGWCDIFPAWADAIRHCGHVGMGLLPAHRGRGLGRQLLSACLDKARSNGITRVELEVRADNERAIKLYERMGFSREALKRHGMRFGGEYHDSVQMSLILEDEA</sequence>
<dbReference type="SUPFAM" id="SSF55729">
    <property type="entry name" value="Acyl-CoA N-acyltransferases (Nat)"/>
    <property type="match status" value="1"/>
</dbReference>
<dbReference type="PANTHER" id="PTHR43877">
    <property type="entry name" value="AMINOALKYLPHOSPHONATE N-ACETYLTRANSFERASE-RELATED-RELATED"/>
    <property type="match status" value="1"/>
</dbReference>
<dbReference type="InterPro" id="IPR016181">
    <property type="entry name" value="Acyl_CoA_acyltransferase"/>
</dbReference>
<comment type="caution">
    <text evidence="4">The sequence shown here is derived from an EMBL/GenBank/DDBJ whole genome shotgun (WGS) entry which is preliminary data.</text>
</comment>
<evidence type="ECO:0000259" key="3">
    <source>
        <dbReference type="PROSITE" id="PS51186"/>
    </source>
</evidence>
<keyword evidence="2" id="KW-0012">Acyltransferase</keyword>
<dbReference type="Pfam" id="PF00583">
    <property type="entry name" value="Acetyltransf_1"/>
    <property type="match status" value="1"/>
</dbReference>
<feature type="domain" description="N-acetyltransferase" evidence="3">
    <location>
        <begin position="3"/>
        <end position="164"/>
    </location>
</feature>
<reference evidence="4 5" key="1">
    <citation type="journal article" date="2019" name="Int. J. Syst. Evol. Microbiol.">
        <title>The Global Catalogue of Microorganisms (GCM) 10K type strain sequencing project: providing services to taxonomists for standard genome sequencing and annotation.</title>
        <authorList>
            <consortium name="The Broad Institute Genomics Platform"/>
            <consortium name="The Broad Institute Genome Sequencing Center for Infectious Disease"/>
            <person name="Wu L."/>
            <person name="Ma J."/>
        </authorList>
    </citation>
    <scope>NUCLEOTIDE SEQUENCE [LARGE SCALE GENOMIC DNA]</scope>
    <source>
        <strain evidence="4 5">JCM 16242</strain>
    </source>
</reference>
<evidence type="ECO:0000256" key="1">
    <source>
        <dbReference type="ARBA" id="ARBA00022679"/>
    </source>
</evidence>
<dbReference type="Gene3D" id="3.40.630.30">
    <property type="match status" value="1"/>
</dbReference>
<dbReference type="InterPro" id="IPR000182">
    <property type="entry name" value="GNAT_dom"/>
</dbReference>
<keyword evidence="5" id="KW-1185">Reference proteome</keyword>